<accession>A0A9P6VSR7</accession>
<evidence type="ECO:0000256" key="3">
    <source>
        <dbReference type="ARBA" id="ARBA00022679"/>
    </source>
</evidence>
<dbReference type="Gene3D" id="3.40.50.12230">
    <property type="match status" value="1"/>
</dbReference>
<feature type="domain" description="Formyl transferase N-terminal" evidence="5">
    <location>
        <begin position="36"/>
        <end position="219"/>
    </location>
</feature>
<dbReference type="Proteomes" id="UP000777482">
    <property type="component" value="Unassembled WGS sequence"/>
</dbReference>
<dbReference type="InterPro" id="IPR005793">
    <property type="entry name" value="Formyl_trans_C"/>
</dbReference>
<evidence type="ECO:0000259" key="6">
    <source>
        <dbReference type="Pfam" id="PF02911"/>
    </source>
</evidence>
<dbReference type="GO" id="GO:0005739">
    <property type="term" value="C:mitochondrion"/>
    <property type="evidence" value="ECO:0007669"/>
    <property type="project" value="TreeGrafter"/>
</dbReference>
<sequence>MGLNRLLAKRPRVCSAPPLAVRWLSTTRPPPAPPYRVLFFGADHFSCDVFQQLHAARNDLVEDCIVVTPPDQRVGRRGKELHRQQLGVQTIALPEKSLLSGWEPPDAFLSRDSPQKNLLLTASFGHLIPTSLLAAHFEPLNALNVHPSLLPRWRGAAPIQWSILNGDEEGGVTVQELSRGRFDRGRILAQEPTRLAPDADFPTLERSLAQQGGHLLVSTLRHLAERQRLAVPQSEEGVTHARKLTREDARVEWEDKTAEEVCRLQRAIGHQHPLWTTLADDLVVQLDVDPVPWPPPSESAPAPAPAPGSLTFDPASRRLSIACRSGAVIVKRVKRQGGKGWIEAKEWWAGNKGRFSK</sequence>
<dbReference type="SUPFAM" id="SSF50486">
    <property type="entry name" value="FMT C-terminal domain-like"/>
    <property type="match status" value="1"/>
</dbReference>
<reference evidence="7 8" key="1">
    <citation type="submission" date="2020-11" db="EMBL/GenBank/DDBJ databases">
        <title>Kefir isolates.</title>
        <authorList>
            <person name="Marcisauskas S."/>
            <person name="Kim Y."/>
            <person name="Blasche S."/>
        </authorList>
    </citation>
    <scope>NUCLEOTIDE SEQUENCE [LARGE SCALE GENOMIC DNA]</scope>
    <source>
        <strain evidence="7 8">KR</strain>
    </source>
</reference>
<evidence type="ECO:0000313" key="7">
    <source>
        <dbReference type="EMBL" id="KAG0653791.1"/>
    </source>
</evidence>
<dbReference type="Pfam" id="PF00551">
    <property type="entry name" value="Formyl_trans_N"/>
    <property type="match status" value="1"/>
</dbReference>
<dbReference type="GO" id="GO:0004479">
    <property type="term" value="F:methionyl-tRNA formyltransferase activity"/>
    <property type="evidence" value="ECO:0007669"/>
    <property type="project" value="UniProtKB-EC"/>
</dbReference>
<evidence type="ECO:0000256" key="4">
    <source>
        <dbReference type="ARBA" id="ARBA00022917"/>
    </source>
</evidence>
<keyword evidence="8" id="KW-1185">Reference proteome</keyword>
<evidence type="ECO:0000259" key="5">
    <source>
        <dbReference type="Pfam" id="PF00551"/>
    </source>
</evidence>
<evidence type="ECO:0000256" key="1">
    <source>
        <dbReference type="ARBA" id="ARBA00010699"/>
    </source>
</evidence>
<feature type="domain" description="Formyl transferase C-terminal" evidence="6">
    <location>
        <begin position="243"/>
        <end position="351"/>
    </location>
</feature>
<dbReference type="InterPro" id="IPR041711">
    <property type="entry name" value="Met-tRNA-FMT_N"/>
</dbReference>
<dbReference type="InterPro" id="IPR036477">
    <property type="entry name" value="Formyl_transf_N_sf"/>
</dbReference>
<organism evidence="7 8">
    <name type="scientific">Rhodotorula mucilaginosa</name>
    <name type="common">Yeast</name>
    <name type="synonym">Rhodotorula rubra</name>
    <dbReference type="NCBI Taxonomy" id="5537"/>
    <lineage>
        <taxon>Eukaryota</taxon>
        <taxon>Fungi</taxon>
        <taxon>Dikarya</taxon>
        <taxon>Basidiomycota</taxon>
        <taxon>Pucciniomycotina</taxon>
        <taxon>Microbotryomycetes</taxon>
        <taxon>Sporidiobolales</taxon>
        <taxon>Sporidiobolaceae</taxon>
        <taxon>Rhodotorula</taxon>
    </lineage>
</organism>
<dbReference type="EC" id="2.1.2.9" evidence="2"/>
<protein>
    <recommendedName>
        <fullName evidence="2">methionyl-tRNA formyltransferase</fullName>
        <ecNumber evidence="2">2.1.2.9</ecNumber>
    </recommendedName>
</protein>
<dbReference type="SUPFAM" id="SSF53328">
    <property type="entry name" value="Formyltransferase"/>
    <property type="match status" value="1"/>
</dbReference>
<dbReference type="Pfam" id="PF02911">
    <property type="entry name" value="Formyl_trans_C"/>
    <property type="match status" value="1"/>
</dbReference>
<comment type="similarity">
    <text evidence="1">Belongs to the Fmt family.</text>
</comment>
<dbReference type="InterPro" id="IPR002376">
    <property type="entry name" value="Formyl_transf_N"/>
</dbReference>
<evidence type="ECO:0000256" key="2">
    <source>
        <dbReference type="ARBA" id="ARBA00012261"/>
    </source>
</evidence>
<dbReference type="PANTHER" id="PTHR11138">
    <property type="entry name" value="METHIONYL-TRNA FORMYLTRANSFERASE"/>
    <property type="match status" value="1"/>
</dbReference>
<dbReference type="CDD" id="cd08646">
    <property type="entry name" value="FMT_core_Met-tRNA-FMT_N"/>
    <property type="match status" value="1"/>
</dbReference>
<dbReference type="EMBL" id="PUHQ01000176">
    <property type="protein sequence ID" value="KAG0653791.1"/>
    <property type="molecule type" value="Genomic_DNA"/>
</dbReference>
<dbReference type="OrthoDB" id="10268103at2759"/>
<comment type="caution">
    <text evidence="7">The sequence shown here is derived from an EMBL/GenBank/DDBJ whole genome shotgun (WGS) entry which is preliminary data.</text>
</comment>
<keyword evidence="3" id="KW-0808">Transferase</keyword>
<evidence type="ECO:0000313" key="8">
    <source>
        <dbReference type="Proteomes" id="UP000777482"/>
    </source>
</evidence>
<gene>
    <name evidence="7" type="primary">FMT1</name>
    <name evidence="7" type="ORF">C6P46_002214</name>
</gene>
<dbReference type="AlphaFoldDB" id="A0A9P6VSR7"/>
<name>A0A9P6VSR7_RHOMI</name>
<dbReference type="PANTHER" id="PTHR11138:SF5">
    <property type="entry name" value="METHIONYL-TRNA FORMYLTRANSFERASE, MITOCHONDRIAL"/>
    <property type="match status" value="1"/>
</dbReference>
<dbReference type="InterPro" id="IPR011034">
    <property type="entry name" value="Formyl_transferase-like_C_sf"/>
</dbReference>
<proteinExistence type="inferred from homology"/>
<keyword evidence="4" id="KW-0648">Protein biosynthesis</keyword>